<comment type="function">
    <text evidence="3">Required for maturation of urease via the functional incorporation of the urease nickel metallocenter.</text>
</comment>
<dbReference type="InterPro" id="IPR038277">
    <property type="entry name" value="UreF_sf"/>
</dbReference>
<dbReference type="HAMAP" id="MF_01385">
    <property type="entry name" value="UreF"/>
    <property type="match status" value="1"/>
</dbReference>
<dbReference type="Pfam" id="PF01730">
    <property type="entry name" value="UreF"/>
    <property type="match status" value="1"/>
</dbReference>
<name>A0AAX3N3R9_9BACL</name>
<evidence type="ECO:0000313" key="4">
    <source>
        <dbReference type="EMBL" id="WDH83858.1"/>
    </source>
</evidence>
<dbReference type="GO" id="GO:0016151">
    <property type="term" value="F:nickel cation binding"/>
    <property type="evidence" value="ECO:0007669"/>
    <property type="project" value="UniProtKB-UniRule"/>
</dbReference>
<keyword evidence="3" id="KW-0963">Cytoplasm</keyword>
<evidence type="ECO:0000256" key="3">
    <source>
        <dbReference type="HAMAP-Rule" id="MF_01385"/>
    </source>
</evidence>
<reference evidence="4" key="1">
    <citation type="submission" date="2023-02" db="EMBL/GenBank/DDBJ databases">
        <title>Pathogen: clinical or host-associated sample.</title>
        <authorList>
            <person name="Hergert J."/>
            <person name="Casey R."/>
            <person name="Wagner J."/>
            <person name="Young E.L."/>
            <person name="Oakeson K.F."/>
        </authorList>
    </citation>
    <scope>NUCLEOTIDE SEQUENCE</scope>
    <source>
        <strain evidence="4">2022CK-00830</strain>
    </source>
</reference>
<dbReference type="AlphaFoldDB" id="A0AAX3N3R9"/>
<evidence type="ECO:0000313" key="5">
    <source>
        <dbReference type="Proteomes" id="UP001220962"/>
    </source>
</evidence>
<sequence>MQTSSTIKLLRYAQLLDSALPIGGFSHSSGLETYTAEGVIRTSEELASFIRSQLTGSLTRLDGLAMKGVYDAAANNNPAGIAFYDKRLFAQRSPRELRESSHKMGKRLVKLARSIYSDLELDLLDISVSDYGALCCLPTVHAYIAFQLEIGLDEAVTGHLYTAVTAYVNSALRLMPIGQTEAQRLIQELILDIEAAWNTVKDTDPMGMSSYSFAQEIYAMRHETLPARLFMS</sequence>
<comment type="similarity">
    <text evidence="3">Belongs to the UreF family.</text>
</comment>
<accession>A0AAX3N3R9</accession>
<comment type="subcellular location">
    <subcellularLocation>
        <location evidence="3">Cytoplasm</location>
    </subcellularLocation>
</comment>
<dbReference type="Gene3D" id="1.10.4190.10">
    <property type="entry name" value="Urease accessory protein UreF"/>
    <property type="match status" value="1"/>
</dbReference>
<dbReference type="EMBL" id="CP118101">
    <property type="protein sequence ID" value="WDH83858.1"/>
    <property type="molecule type" value="Genomic_DNA"/>
</dbReference>
<protein>
    <recommendedName>
        <fullName evidence="3">Urease accessory protein UreF</fullName>
    </recommendedName>
</protein>
<comment type="subunit">
    <text evidence="3">UreD, UreF and UreG form a complex that acts as a GTP-hydrolysis-dependent molecular chaperone, activating the urease apoprotein by helping to assemble the nickel containing metallocenter of UreC. The UreE protein probably delivers the nickel.</text>
</comment>
<dbReference type="PANTHER" id="PTHR33620">
    <property type="entry name" value="UREASE ACCESSORY PROTEIN F"/>
    <property type="match status" value="1"/>
</dbReference>
<dbReference type="GO" id="GO:0005737">
    <property type="term" value="C:cytoplasm"/>
    <property type="evidence" value="ECO:0007669"/>
    <property type="project" value="UniProtKB-SubCell"/>
</dbReference>
<keyword evidence="1 3" id="KW-0996">Nickel insertion</keyword>
<evidence type="ECO:0000256" key="1">
    <source>
        <dbReference type="ARBA" id="ARBA00022988"/>
    </source>
</evidence>
<keyword evidence="2 3" id="KW-0143">Chaperone</keyword>
<dbReference type="PANTHER" id="PTHR33620:SF1">
    <property type="entry name" value="UREASE ACCESSORY PROTEIN F"/>
    <property type="match status" value="1"/>
</dbReference>
<evidence type="ECO:0000256" key="2">
    <source>
        <dbReference type="ARBA" id="ARBA00023186"/>
    </source>
</evidence>
<dbReference type="InterPro" id="IPR002639">
    <property type="entry name" value="UreF"/>
</dbReference>
<dbReference type="Proteomes" id="UP001220962">
    <property type="component" value="Chromosome"/>
</dbReference>
<dbReference type="RefSeq" id="WP_274359699.1">
    <property type="nucleotide sequence ID" value="NZ_CP118101.1"/>
</dbReference>
<dbReference type="PIRSF" id="PIRSF009467">
    <property type="entry name" value="Ureas_acces_UreF"/>
    <property type="match status" value="1"/>
</dbReference>
<proteinExistence type="inferred from homology"/>
<organism evidence="4 5">
    <name type="scientific">Paenibacillus urinalis</name>
    <dbReference type="NCBI Taxonomy" id="521520"/>
    <lineage>
        <taxon>Bacteria</taxon>
        <taxon>Bacillati</taxon>
        <taxon>Bacillota</taxon>
        <taxon>Bacilli</taxon>
        <taxon>Bacillales</taxon>
        <taxon>Paenibacillaceae</taxon>
        <taxon>Paenibacillus</taxon>
    </lineage>
</organism>
<gene>
    <name evidence="3" type="primary">ureF</name>
    <name evidence="4" type="ORF">PUW23_06460</name>
</gene>